<evidence type="ECO:0000259" key="2">
    <source>
        <dbReference type="Pfam" id="PF19575"/>
    </source>
</evidence>
<dbReference type="EMBL" id="AP024597">
    <property type="protein sequence ID" value="BCU70758.1"/>
    <property type="molecule type" value="Genomic_DNA"/>
</dbReference>
<reference evidence="3 4" key="1">
    <citation type="submission" date="2021-04" db="EMBL/GenBank/DDBJ databases">
        <title>Complete genome sequence of Stygiolobus sp. KN-1.</title>
        <authorList>
            <person name="Nakamura K."/>
            <person name="Sakai H."/>
            <person name="Kurosawa N."/>
        </authorList>
    </citation>
    <scope>NUCLEOTIDE SEQUENCE [LARGE SCALE GENOMIC DNA]</scope>
    <source>
        <strain evidence="3 4">KN-1</strain>
    </source>
</reference>
<dbReference type="Pfam" id="PF13384">
    <property type="entry name" value="HTH_23"/>
    <property type="match status" value="1"/>
</dbReference>
<dbReference type="InterPro" id="IPR025246">
    <property type="entry name" value="IS30-like_HTH"/>
</dbReference>
<dbReference type="InterPro" id="IPR009057">
    <property type="entry name" value="Homeodomain-like_sf"/>
</dbReference>
<dbReference type="NCBIfam" id="NF040595">
    <property type="entry name" value="HTH_Cbp1"/>
    <property type="match status" value="1"/>
</dbReference>
<keyword evidence="4" id="KW-1185">Reference proteome</keyword>
<accession>A0A8D5U7I8</accession>
<dbReference type="Proteomes" id="UP000825123">
    <property type="component" value="Chromosome"/>
</dbReference>
<protein>
    <submittedName>
        <fullName evidence="3">CRISPR-associated protein</fullName>
    </submittedName>
</protein>
<evidence type="ECO:0000313" key="3">
    <source>
        <dbReference type="EMBL" id="BCU70758.1"/>
    </source>
</evidence>
<organism evidence="3 4">
    <name type="scientific">Stygiolobus caldivivus</name>
    <dbReference type="NCBI Taxonomy" id="2824673"/>
    <lineage>
        <taxon>Archaea</taxon>
        <taxon>Thermoproteota</taxon>
        <taxon>Thermoprotei</taxon>
        <taxon>Sulfolobales</taxon>
        <taxon>Sulfolobaceae</taxon>
        <taxon>Stygiolobus</taxon>
    </lineage>
</organism>
<sequence length="147" mass="16870">MQSEIEEKIKLLYEQGYSIRNISSLTGLSYGKVRNVLIKSGVKLRNNKVDESKIIEFAKQGKSARAISKELHVSESTVLRILQRHNLGRRVRKLNSDEIKMIEEMYKRGESIYKIAKQLGKSTNLVVYHLKKMGLYKSIHESSSTSL</sequence>
<proteinExistence type="predicted"/>
<dbReference type="KEGG" id="csty:KN1_20550"/>
<feature type="domain" description="Transposase IS30-like HTH" evidence="1">
    <location>
        <begin position="92"/>
        <end position="132"/>
    </location>
</feature>
<dbReference type="InterPro" id="IPR045745">
    <property type="entry name" value="HTH_58_Actinobacteria-type"/>
</dbReference>
<feature type="domain" description="Helix-turn-helix" evidence="2">
    <location>
        <begin position="3"/>
        <end position="46"/>
    </location>
</feature>
<dbReference type="Pfam" id="PF13936">
    <property type="entry name" value="HTH_38"/>
    <property type="match status" value="1"/>
</dbReference>
<dbReference type="SUPFAM" id="SSF46689">
    <property type="entry name" value="Homeodomain-like"/>
    <property type="match status" value="1"/>
</dbReference>
<dbReference type="AlphaFoldDB" id="A0A8D5U7I8"/>
<evidence type="ECO:0000259" key="1">
    <source>
        <dbReference type="Pfam" id="PF13936"/>
    </source>
</evidence>
<dbReference type="Pfam" id="PF19575">
    <property type="entry name" value="HTH_58"/>
    <property type="match status" value="1"/>
</dbReference>
<name>A0A8D5U7I8_9CREN</name>
<gene>
    <name evidence="3" type="ORF">KN1_20550</name>
</gene>
<evidence type="ECO:0000313" key="4">
    <source>
        <dbReference type="Proteomes" id="UP000825123"/>
    </source>
</evidence>
<dbReference type="Gene3D" id="1.10.10.60">
    <property type="entry name" value="Homeodomain-like"/>
    <property type="match status" value="3"/>
</dbReference>